<dbReference type="PANTHER" id="PTHR47894">
    <property type="entry name" value="HTH-TYPE TRANSCRIPTIONAL REGULATOR GADX"/>
    <property type="match status" value="1"/>
</dbReference>
<dbReference type="InterPro" id="IPR018060">
    <property type="entry name" value="HTH_AraC"/>
</dbReference>
<dbReference type="EMBL" id="JAHESF010000010">
    <property type="protein sequence ID" value="MBT1697596.1"/>
    <property type="molecule type" value="Genomic_DNA"/>
</dbReference>
<evidence type="ECO:0000256" key="1">
    <source>
        <dbReference type="ARBA" id="ARBA00023125"/>
    </source>
</evidence>
<dbReference type="Gene3D" id="1.10.10.60">
    <property type="entry name" value="Homeodomain-like"/>
    <property type="match status" value="1"/>
</dbReference>
<gene>
    <name evidence="3" type="ORF">KK083_11960</name>
</gene>
<dbReference type="GO" id="GO:0003700">
    <property type="term" value="F:DNA-binding transcription factor activity"/>
    <property type="evidence" value="ECO:0007669"/>
    <property type="project" value="InterPro"/>
</dbReference>
<feature type="domain" description="HTH araC/xylS-type" evidence="2">
    <location>
        <begin position="235"/>
        <end position="324"/>
    </location>
</feature>
<dbReference type="GO" id="GO:0000976">
    <property type="term" value="F:transcription cis-regulatory region binding"/>
    <property type="evidence" value="ECO:0007669"/>
    <property type="project" value="TreeGrafter"/>
</dbReference>
<evidence type="ECO:0000259" key="2">
    <source>
        <dbReference type="PROSITE" id="PS01124"/>
    </source>
</evidence>
<dbReference type="Proteomes" id="UP001319200">
    <property type="component" value="Unassembled WGS sequence"/>
</dbReference>
<dbReference type="PANTHER" id="PTHR47894:SF1">
    <property type="entry name" value="HTH-TYPE TRANSCRIPTIONAL REGULATOR VQSM"/>
    <property type="match status" value="1"/>
</dbReference>
<dbReference type="RefSeq" id="WP_254163468.1">
    <property type="nucleotide sequence ID" value="NZ_JAHESF010000010.1"/>
</dbReference>
<proteinExistence type="predicted"/>
<evidence type="ECO:0000313" key="3">
    <source>
        <dbReference type="EMBL" id="MBT1697596.1"/>
    </source>
</evidence>
<sequence length="324" mass="36206">MHFQASILRNHIYSAANHGANFHELCRRINISPEQLNNAEAMIPSEIGGEFWAHAVEMTGDEFLGLHMGSESNNTEFGMLGFLAKSCRTLGDAITTVCRYNDTISGEFIYSLVVTGNRAVLTIEAVPFYAAQFPVAAQQAVEYAMAGFTRAFHSLSGKSANPEHVELRYPKRDIKEYERILRSSVTFQAQRNGIILDKSVLEIPVISYDASLFALFNSLLEQKQQALRSQATLSEKVKRMLLVNFKGQVPHVDILASEMCMTARTLQRKLLEEKTSYRAICNEVRKEVATGLLGQAASRKEDIAALLGYADVRTFQRALSSWSR</sequence>
<comment type="caution">
    <text evidence="3">The sequence shown here is derived from an EMBL/GenBank/DDBJ whole genome shotgun (WGS) entry which is preliminary data.</text>
</comment>
<dbReference type="Pfam" id="PF12625">
    <property type="entry name" value="Arabinose_bd"/>
    <property type="match status" value="1"/>
</dbReference>
<dbReference type="GO" id="GO:0005829">
    <property type="term" value="C:cytosol"/>
    <property type="evidence" value="ECO:0007669"/>
    <property type="project" value="TreeGrafter"/>
</dbReference>
<evidence type="ECO:0000313" key="4">
    <source>
        <dbReference type="Proteomes" id="UP001319200"/>
    </source>
</evidence>
<dbReference type="InterPro" id="IPR032687">
    <property type="entry name" value="AraC-type_N"/>
</dbReference>
<name>A0AAP2GIT1_9BACT</name>
<accession>A0AAP2GIT1</accession>
<dbReference type="PROSITE" id="PS01124">
    <property type="entry name" value="HTH_ARAC_FAMILY_2"/>
    <property type="match status" value="1"/>
</dbReference>
<dbReference type="AlphaFoldDB" id="A0AAP2GIT1"/>
<reference evidence="3 4" key="1">
    <citation type="submission" date="2021-05" db="EMBL/GenBank/DDBJ databases">
        <title>A Polyphasic approach of four new species of the genus Ohtaekwangia: Ohtaekwangia histidinii sp. nov., Ohtaekwangia cretensis sp. nov., Ohtaekwangia indiensis sp. nov., Ohtaekwangia reichenbachii sp. nov. from diverse environment.</title>
        <authorList>
            <person name="Octaviana S."/>
        </authorList>
    </citation>
    <scope>NUCLEOTIDE SEQUENCE [LARGE SCALE GENOMIC DNA]</scope>
    <source>
        <strain evidence="3 4">PWU4</strain>
    </source>
</reference>
<organism evidence="3 4">
    <name type="scientific">Chryseosolibacter histidini</name>
    <dbReference type="NCBI Taxonomy" id="2782349"/>
    <lineage>
        <taxon>Bacteria</taxon>
        <taxon>Pseudomonadati</taxon>
        <taxon>Bacteroidota</taxon>
        <taxon>Cytophagia</taxon>
        <taxon>Cytophagales</taxon>
        <taxon>Chryseotaleaceae</taxon>
        <taxon>Chryseosolibacter</taxon>
    </lineage>
</organism>
<keyword evidence="1" id="KW-0238">DNA-binding</keyword>
<keyword evidence="4" id="KW-1185">Reference proteome</keyword>
<protein>
    <submittedName>
        <fullName evidence="3">AraC family transcriptional regulator ligand-binding domain-containing protein</fullName>
    </submittedName>
</protein>